<organism evidence="9 10">
    <name type="scientific">Variovorax ureilyticus</name>
    <dbReference type="NCBI Taxonomy" id="1836198"/>
    <lineage>
        <taxon>Bacteria</taxon>
        <taxon>Pseudomonadati</taxon>
        <taxon>Pseudomonadota</taxon>
        <taxon>Betaproteobacteria</taxon>
        <taxon>Burkholderiales</taxon>
        <taxon>Comamonadaceae</taxon>
        <taxon>Variovorax</taxon>
    </lineage>
</organism>
<dbReference type="EMBL" id="JBBKZU010000015">
    <property type="protein sequence ID" value="MEJ8814909.1"/>
    <property type="molecule type" value="Genomic_DNA"/>
</dbReference>
<dbReference type="PANTHER" id="PTHR23517">
    <property type="entry name" value="RESISTANCE PROTEIN MDTM, PUTATIVE-RELATED-RELATED"/>
    <property type="match status" value="1"/>
</dbReference>
<comment type="caution">
    <text evidence="9">The sequence shown here is derived from an EMBL/GenBank/DDBJ whole genome shotgun (WGS) entry which is preliminary data.</text>
</comment>
<dbReference type="InterPro" id="IPR036259">
    <property type="entry name" value="MFS_trans_sf"/>
</dbReference>
<keyword evidence="10" id="KW-1185">Reference proteome</keyword>
<feature type="transmembrane region" description="Helical" evidence="7">
    <location>
        <begin position="171"/>
        <end position="190"/>
    </location>
</feature>
<dbReference type="InterPro" id="IPR011701">
    <property type="entry name" value="MFS"/>
</dbReference>
<accession>A0ABU8VPQ0</accession>
<dbReference type="PROSITE" id="PS50850">
    <property type="entry name" value="MFS"/>
    <property type="match status" value="1"/>
</dbReference>
<feature type="transmembrane region" description="Helical" evidence="7">
    <location>
        <begin position="12"/>
        <end position="29"/>
    </location>
</feature>
<dbReference type="Gene3D" id="1.20.1250.20">
    <property type="entry name" value="MFS general substrate transporter like domains"/>
    <property type="match status" value="2"/>
</dbReference>
<dbReference type="InterPro" id="IPR020846">
    <property type="entry name" value="MFS_dom"/>
</dbReference>
<feature type="transmembrane region" description="Helical" evidence="7">
    <location>
        <begin position="81"/>
        <end position="99"/>
    </location>
</feature>
<feature type="transmembrane region" description="Helical" evidence="7">
    <location>
        <begin position="328"/>
        <end position="352"/>
    </location>
</feature>
<dbReference type="InterPro" id="IPR050171">
    <property type="entry name" value="MFS_Transporters"/>
</dbReference>
<feature type="transmembrane region" description="Helical" evidence="7">
    <location>
        <begin position="273"/>
        <end position="292"/>
    </location>
</feature>
<feature type="transmembrane region" description="Helical" evidence="7">
    <location>
        <begin position="304"/>
        <end position="322"/>
    </location>
</feature>
<name>A0ABU8VPQ0_9BURK</name>
<evidence type="ECO:0000313" key="9">
    <source>
        <dbReference type="EMBL" id="MEJ8814909.1"/>
    </source>
</evidence>
<reference evidence="9 10" key="1">
    <citation type="submission" date="2024-03" db="EMBL/GenBank/DDBJ databases">
        <title>Novel species of the genus Variovorax.</title>
        <authorList>
            <person name="Liu Q."/>
            <person name="Xin Y.-H."/>
        </authorList>
    </citation>
    <scope>NUCLEOTIDE SEQUENCE [LARGE SCALE GENOMIC DNA]</scope>
    <source>
        <strain evidence="9 10">KACC 18899</strain>
    </source>
</reference>
<evidence type="ECO:0000256" key="1">
    <source>
        <dbReference type="ARBA" id="ARBA00004651"/>
    </source>
</evidence>
<evidence type="ECO:0000256" key="2">
    <source>
        <dbReference type="ARBA" id="ARBA00022448"/>
    </source>
</evidence>
<feature type="transmembrane region" description="Helical" evidence="7">
    <location>
        <begin position="145"/>
        <end position="165"/>
    </location>
</feature>
<dbReference type="PROSITE" id="PS00216">
    <property type="entry name" value="SUGAR_TRANSPORT_1"/>
    <property type="match status" value="1"/>
</dbReference>
<feature type="transmembrane region" description="Helical" evidence="7">
    <location>
        <begin position="49"/>
        <end position="69"/>
    </location>
</feature>
<evidence type="ECO:0000256" key="5">
    <source>
        <dbReference type="ARBA" id="ARBA00022989"/>
    </source>
</evidence>
<evidence type="ECO:0000256" key="3">
    <source>
        <dbReference type="ARBA" id="ARBA00022475"/>
    </source>
</evidence>
<comment type="subcellular location">
    <subcellularLocation>
        <location evidence="1">Cell membrane</location>
        <topology evidence="1">Multi-pass membrane protein</topology>
    </subcellularLocation>
</comment>
<protein>
    <submittedName>
        <fullName evidence="9">MFS transporter</fullName>
    </submittedName>
</protein>
<dbReference type="SUPFAM" id="SSF103473">
    <property type="entry name" value="MFS general substrate transporter"/>
    <property type="match status" value="1"/>
</dbReference>
<keyword evidence="4 7" id="KW-0812">Transmembrane</keyword>
<keyword evidence="2" id="KW-0813">Transport</keyword>
<dbReference type="Pfam" id="PF07690">
    <property type="entry name" value="MFS_1"/>
    <property type="match status" value="2"/>
</dbReference>
<gene>
    <name evidence="9" type="ORF">WKW77_27810</name>
</gene>
<sequence>MHFGIRVNLGQFLQQLLQVLLVGMTIGMMRNVVPALAETEFGVPRGSFMLLVAFVVAFGFVKGAMNFVAGRMAERMGRKRVLMLGWLVALPIPAIVYFATSWSWVVFATVLLGINQGLTWSMTQTAKLDFTRADQRGLVIGLNEFSGYVGVAVAGVVTGYLASMLGPRQGLLWFGAVVIGLATLLAWLSVAETLPWARDEVKRHASSTAQALRPRYPANVGSAPTTGEMFTLMSWRDRRMAALCQAGLVEKFVDALVWAFWPVYLHQRGMSLPGIGWIVGVYGFTWGAAQLFTGKLSDQLGRHLLNSWGMWICGAGVALMPLGEGSAWWSAAAAVSGLGMAMLYPNLSAAVADISHPSWRASAIGIYRFWRDLGYGIGALGLGAAAELGGRLESAFWFVSIAMAVSGAVLYLCGEETHPRLNPAN</sequence>
<dbReference type="RefSeq" id="WP_340360133.1">
    <property type="nucleotide sequence ID" value="NZ_JBBKZU010000015.1"/>
</dbReference>
<keyword evidence="5 7" id="KW-1133">Transmembrane helix</keyword>
<feature type="domain" description="Major facilitator superfamily (MFS) profile" evidence="8">
    <location>
        <begin position="11"/>
        <end position="418"/>
    </location>
</feature>
<keyword evidence="3" id="KW-1003">Cell membrane</keyword>
<feature type="transmembrane region" description="Helical" evidence="7">
    <location>
        <begin position="395"/>
        <end position="413"/>
    </location>
</feature>
<evidence type="ECO:0000256" key="4">
    <source>
        <dbReference type="ARBA" id="ARBA00022692"/>
    </source>
</evidence>
<proteinExistence type="predicted"/>
<dbReference type="PANTHER" id="PTHR23517:SF3">
    <property type="entry name" value="INTEGRAL MEMBRANE TRANSPORT PROTEIN"/>
    <property type="match status" value="1"/>
</dbReference>
<dbReference type="Proteomes" id="UP001365846">
    <property type="component" value="Unassembled WGS sequence"/>
</dbReference>
<dbReference type="InterPro" id="IPR005829">
    <property type="entry name" value="Sugar_transporter_CS"/>
</dbReference>
<evidence type="ECO:0000256" key="7">
    <source>
        <dbReference type="SAM" id="Phobius"/>
    </source>
</evidence>
<evidence type="ECO:0000259" key="8">
    <source>
        <dbReference type="PROSITE" id="PS50850"/>
    </source>
</evidence>
<keyword evidence="6 7" id="KW-0472">Membrane</keyword>
<feature type="transmembrane region" description="Helical" evidence="7">
    <location>
        <begin position="373"/>
        <end position="389"/>
    </location>
</feature>
<evidence type="ECO:0000256" key="6">
    <source>
        <dbReference type="ARBA" id="ARBA00023136"/>
    </source>
</evidence>
<evidence type="ECO:0000313" key="10">
    <source>
        <dbReference type="Proteomes" id="UP001365846"/>
    </source>
</evidence>